<reference evidence="1 2" key="1">
    <citation type="submission" date="2017-09" db="EMBL/GenBank/DDBJ databases">
        <title>Depth-based differentiation of microbial function through sediment-hosted aquifers and enrichment of novel symbionts in the deep terrestrial subsurface.</title>
        <authorList>
            <person name="Probst A.J."/>
            <person name="Ladd B."/>
            <person name="Jarett J.K."/>
            <person name="Geller-Mcgrath D.E."/>
            <person name="Sieber C.M."/>
            <person name="Emerson J.B."/>
            <person name="Anantharaman K."/>
            <person name="Thomas B.C."/>
            <person name="Malmstrom R."/>
            <person name="Stieglmeier M."/>
            <person name="Klingl A."/>
            <person name="Woyke T."/>
            <person name="Ryan C.M."/>
            <person name="Banfield J.F."/>
        </authorList>
    </citation>
    <scope>NUCLEOTIDE SEQUENCE [LARGE SCALE GENOMIC DNA]</scope>
    <source>
        <strain evidence="1">CG11_big_fil_rev_8_21_14_0_20_39_34</strain>
    </source>
</reference>
<sequence>MLSQYTFEQTGSVITDYGDGRAKLVFGRPGISLDEIIDQANWADKTFKDIFLQRGKKKYKILVDLEKLDKITLNDKVRAVYKDIIESSYTDKIAIVGDGFNYTKVLTIMLLLRKKEHVRFFFNIKEAQDWLDW</sequence>
<dbReference type="SUPFAM" id="SSF52091">
    <property type="entry name" value="SpoIIaa-like"/>
    <property type="match status" value="1"/>
</dbReference>
<dbReference type="Proteomes" id="UP000229600">
    <property type="component" value="Unassembled WGS sequence"/>
</dbReference>
<dbReference type="AlphaFoldDB" id="A0A2H0N4X7"/>
<accession>A0A2H0N4X7</accession>
<gene>
    <name evidence="1" type="ORF">COV59_02040</name>
</gene>
<proteinExistence type="predicted"/>
<name>A0A2H0N4X7_9BACT</name>
<dbReference type="Gene3D" id="3.40.50.10600">
    <property type="entry name" value="SpoIIaa-like domains"/>
    <property type="match status" value="1"/>
</dbReference>
<evidence type="ECO:0008006" key="3">
    <source>
        <dbReference type="Google" id="ProtNLM"/>
    </source>
</evidence>
<protein>
    <recommendedName>
        <fullName evidence="3">STAS/SEC14 domain-containing protein</fullName>
    </recommendedName>
</protein>
<evidence type="ECO:0000313" key="1">
    <source>
        <dbReference type="EMBL" id="PIR03943.1"/>
    </source>
</evidence>
<evidence type="ECO:0000313" key="2">
    <source>
        <dbReference type="Proteomes" id="UP000229600"/>
    </source>
</evidence>
<comment type="caution">
    <text evidence="1">The sequence shown here is derived from an EMBL/GenBank/DDBJ whole genome shotgun (WGS) entry which is preliminary data.</text>
</comment>
<dbReference type="InterPro" id="IPR038396">
    <property type="entry name" value="SpoIIAA-like_sf"/>
</dbReference>
<dbReference type="InterPro" id="IPR036513">
    <property type="entry name" value="STAS_dom_sf"/>
</dbReference>
<dbReference type="EMBL" id="PCWN01000007">
    <property type="protein sequence ID" value="PIR03943.1"/>
    <property type="molecule type" value="Genomic_DNA"/>
</dbReference>
<organism evidence="1 2">
    <name type="scientific">Candidatus Magasanikbacteria bacterium CG11_big_fil_rev_8_21_14_0_20_39_34</name>
    <dbReference type="NCBI Taxonomy" id="1974653"/>
    <lineage>
        <taxon>Bacteria</taxon>
        <taxon>Candidatus Magasanikiibacteriota</taxon>
    </lineage>
</organism>